<organism evidence="1 2">
    <name type="scientific">Limnothrix redekei LRLZ20PSL1</name>
    <dbReference type="NCBI Taxonomy" id="3112953"/>
    <lineage>
        <taxon>Bacteria</taxon>
        <taxon>Bacillati</taxon>
        <taxon>Cyanobacteriota</taxon>
        <taxon>Cyanophyceae</taxon>
        <taxon>Pseudanabaenales</taxon>
        <taxon>Pseudanabaenaceae</taxon>
        <taxon>Limnothrix</taxon>
    </lineage>
</organism>
<evidence type="ECO:0000313" key="2">
    <source>
        <dbReference type="Proteomes" id="UP001604335"/>
    </source>
</evidence>
<protein>
    <submittedName>
        <fullName evidence="1">Uncharacterized protein</fullName>
    </submittedName>
</protein>
<name>A0ABW7CDZ9_9CYAN</name>
<evidence type="ECO:0000313" key="1">
    <source>
        <dbReference type="EMBL" id="MFG3819257.1"/>
    </source>
</evidence>
<dbReference type="Proteomes" id="UP001604335">
    <property type="component" value="Unassembled WGS sequence"/>
</dbReference>
<accession>A0ABW7CDZ9</accession>
<reference evidence="2" key="1">
    <citation type="journal article" date="2024" name="Algal Res.">
        <title>Biochemical, toxicological and genomic investigation of a high-biomass producing Limnothrix strain isolated from Italian shallow drinking water reservoir.</title>
        <authorList>
            <person name="Simonazzi M."/>
            <person name="Shishido T.K."/>
            <person name="Delbaje E."/>
            <person name="Wahlsten M."/>
            <person name="Fewer D.P."/>
            <person name="Sivonen K."/>
            <person name="Pezzolesi L."/>
            <person name="Pistocchi R."/>
        </authorList>
    </citation>
    <scope>NUCLEOTIDE SEQUENCE [LARGE SCALE GENOMIC DNA]</scope>
    <source>
        <strain evidence="2">LRLZ20PSL1</strain>
    </source>
</reference>
<sequence length="97" mass="10762">MKSGGFKEFFEIKPFWNWLMVTKLAIGAHDDEPQGDRADLEQREGSNAVMEGGDWTISPSRSSLGKIEGELPTTGGDKCFKRSISLMTSTGFRVMMV</sequence>
<keyword evidence="2" id="KW-1185">Reference proteome</keyword>
<gene>
    <name evidence="1" type="ORF">VPK24_16550</name>
</gene>
<comment type="caution">
    <text evidence="1">The sequence shown here is derived from an EMBL/GenBank/DDBJ whole genome shotgun (WGS) entry which is preliminary data.</text>
</comment>
<proteinExistence type="predicted"/>
<dbReference type="EMBL" id="JAZAQF010000088">
    <property type="protein sequence ID" value="MFG3819257.1"/>
    <property type="molecule type" value="Genomic_DNA"/>
</dbReference>
<dbReference type="RefSeq" id="WP_393015068.1">
    <property type="nucleotide sequence ID" value="NZ_JAZAQF010000088.1"/>
</dbReference>